<dbReference type="STRING" id="1531429.JI75_05525"/>
<reference evidence="2 3" key="2">
    <citation type="journal article" date="2015" name="Genome Announc.">
        <title>Complete Genome Sequence of Coriobacteriaceae Strain 68-1-3, a Novel Mucus-Degrading Isolate from the Swine Intestinal Tract.</title>
        <authorList>
            <person name="Looft T."/>
            <person name="Bayles D.O."/>
            <person name="Alt D.P."/>
            <person name="Stanton T.B."/>
        </authorList>
    </citation>
    <scope>NUCLEOTIDE SEQUENCE [LARGE SCALE GENOMIC DNA]</scope>
    <source>
        <strain evidence="2 3">68-1-3</strain>
    </source>
</reference>
<organism evidence="2 3">
    <name type="scientific">Berryella intestinalis</name>
    <dbReference type="NCBI Taxonomy" id="1531429"/>
    <lineage>
        <taxon>Bacteria</taxon>
        <taxon>Bacillati</taxon>
        <taxon>Actinomycetota</taxon>
        <taxon>Coriobacteriia</taxon>
        <taxon>Eggerthellales</taxon>
        <taxon>Eggerthellaceae</taxon>
        <taxon>Berryella</taxon>
    </lineage>
</organism>
<dbReference type="HOGENOM" id="CLU_915059_0_0_11"/>
<sequence>MDLKRIDRAVGAYLQDAEPSDAARLRFFRGLFELQQERCDELSGDGGAAATAVEGLDEAYLSARPLLQLCPVAIEAGDFAATCRRIAAYMAAEAGLAEDVAQALGAIDWDEFSRRADLVLAGTDPSGFVEAVRADEGMAEPFGAAAGAAVLVLAFAVRTHVQAAAESLMDAVSADAKEGNHARPLHCPVCGAPASLSHVGVQDTLQGGARSQFCSACGTTWNFERIRCGSCGSQDQGDLHYHHVEGDPAHRLQTCDACGSYQRVVFQDDLRVPACLDVEDVVMAKLDRVALDPRFHRG</sequence>
<evidence type="ECO:0000259" key="1">
    <source>
        <dbReference type="Pfam" id="PF24859"/>
    </source>
</evidence>
<dbReference type="Pfam" id="PF24859">
    <property type="entry name" value="FdhE_central"/>
    <property type="match status" value="1"/>
</dbReference>
<dbReference type="RefSeq" id="WP_039689356.1">
    <property type="nucleotide sequence ID" value="NZ_CP009302.1"/>
</dbReference>
<dbReference type="AlphaFoldDB" id="A0A0A8B4D8"/>
<proteinExistence type="predicted"/>
<name>A0A0A8B4D8_9ACTN</name>
<dbReference type="OrthoDB" id="9811074at2"/>
<gene>
    <name evidence="2" type="ORF">JI75_05525</name>
</gene>
<protein>
    <recommendedName>
        <fullName evidence="1">FdhE central domain-containing protein</fullName>
    </recommendedName>
</protein>
<dbReference type="GO" id="GO:0008199">
    <property type="term" value="F:ferric iron binding"/>
    <property type="evidence" value="ECO:0007669"/>
    <property type="project" value="TreeGrafter"/>
</dbReference>
<dbReference type="SUPFAM" id="SSF144020">
    <property type="entry name" value="FdhE-like"/>
    <property type="match status" value="1"/>
</dbReference>
<keyword evidence="3" id="KW-1185">Reference proteome</keyword>
<dbReference type="CDD" id="cd16341">
    <property type="entry name" value="FdhE"/>
    <property type="match status" value="1"/>
</dbReference>
<dbReference type="InterPro" id="IPR006452">
    <property type="entry name" value="Formate_DH_accessory"/>
</dbReference>
<dbReference type="PANTHER" id="PTHR37689">
    <property type="entry name" value="PROTEIN FDHE"/>
    <property type="match status" value="1"/>
</dbReference>
<dbReference type="KEGG" id="cbac:JI75_05525"/>
<dbReference type="EMBL" id="CP009302">
    <property type="protein sequence ID" value="AJC12204.1"/>
    <property type="molecule type" value="Genomic_DNA"/>
</dbReference>
<reference evidence="3" key="1">
    <citation type="submission" date="2014-08" db="EMBL/GenBank/DDBJ databases">
        <title>Coriobacteriaceae sp. complete genome.</title>
        <authorList>
            <person name="Looft T."/>
            <person name="Bayles D.O."/>
            <person name="Stanton T.B."/>
        </authorList>
    </citation>
    <scope>NUCLEOTIDE SEQUENCE [LARGE SCALE GENOMIC DNA]</scope>
    <source>
        <strain evidence="3">68-1-3</strain>
    </source>
</reference>
<evidence type="ECO:0000313" key="3">
    <source>
        <dbReference type="Proteomes" id="UP000031121"/>
    </source>
</evidence>
<dbReference type="InterPro" id="IPR024064">
    <property type="entry name" value="FdhE-like_sf"/>
</dbReference>
<dbReference type="PANTHER" id="PTHR37689:SF1">
    <property type="entry name" value="PROTEIN FDHE"/>
    <property type="match status" value="1"/>
</dbReference>
<dbReference type="GO" id="GO:0005829">
    <property type="term" value="C:cytosol"/>
    <property type="evidence" value="ECO:0007669"/>
    <property type="project" value="TreeGrafter"/>
</dbReference>
<dbReference type="InterPro" id="IPR056797">
    <property type="entry name" value="FdhE_central"/>
</dbReference>
<dbReference type="Gene3D" id="3.90.1670.10">
    <property type="entry name" value="FdhE-like domain"/>
    <property type="match status" value="1"/>
</dbReference>
<accession>A0A0A8B4D8</accession>
<evidence type="ECO:0000313" key="2">
    <source>
        <dbReference type="EMBL" id="AJC12204.1"/>
    </source>
</evidence>
<feature type="domain" description="FdhE central" evidence="1">
    <location>
        <begin position="186"/>
        <end position="225"/>
    </location>
</feature>
<dbReference type="GO" id="GO:0051604">
    <property type="term" value="P:protein maturation"/>
    <property type="evidence" value="ECO:0007669"/>
    <property type="project" value="TreeGrafter"/>
</dbReference>
<dbReference type="Proteomes" id="UP000031121">
    <property type="component" value="Chromosome"/>
</dbReference>